<dbReference type="Gene3D" id="3.30.1370.60">
    <property type="entry name" value="Hypothetical oxidoreductase yiak, domain 2"/>
    <property type="match status" value="1"/>
</dbReference>
<keyword evidence="4" id="KW-1185">Reference proteome</keyword>
<evidence type="ECO:0000313" key="4">
    <source>
        <dbReference type="Proteomes" id="UP000326950"/>
    </source>
</evidence>
<reference evidence="3 4" key="1">
    <citation type="submission" date="2019-04" db="EMBL/GenBank/DDBJ databases">
        <title>Friends and foes A comparative genomics study of 23 Aspergillus species from section Flavi.</title>
        <authorList>
            <consortium name="DOE Joint Genome Institute"/>
            <person name="Kjaerbolling I."/>
            <person name="Vesth T."/>
            <person name="Frisvad J.C."/>
            <person name="Nybo J.L."/>
            <person name="Theobald S."/>
            <person name="Kildgaard S."/>
            <person name="Isbrandt T."/>
            <person name="Kuo A."/>
            <person name="Sato A."/>
            <person name="Lyhne E.K."/>
            <person name="Kogle M.E."/>
            <person name="Wiebenga A."/>
            <person name="Kun R.S."/>
            <person name="Lubbers R.J."/>
            <person name="Makela M.R."/>
            <person name="Barry K."/>
            <person name="Chovatia M."/>
            <person name="Clum A."/>
            <person name="Daum C."/>
            <person name="Haridas S."/>
            <person name="He G."/>
            <person name="LaButti K."/>
            <person name="Lipzen A."/>
            <person name="Mondo S."/>
            <person name="Riley R."/>
            <person name="Salamov A."/>
            <person name="Simmons B.A."/>
            <person name="Magnuson J.K."/>
            <person name="Henrissat B."/>
            <person name="Mortensen U.H."/>
            <person name="Larsen T.O."/>
            <person name="Devries R.P."/>
            <person name="Grigoriev I.V."/>
            <person name="Machida M."/>
            <person name="Baker S.E."/>
            <person name="Andersen M.R."/>
        </authorList>
    </citation>
    <scope>NUCLEOTIDE SEQUENCE [LARGE SCALE GENOMIC DNA]</scope>
    <source>
        <strain evidence="3 4">CBS 117626</strain>
    </source>
</reference>
<dbReference type="SUPFAM" id="SSF89733">
    <property type="entry name" value="L-sulfolactate dehydrogenase-like"/>
    <property type="match status" value="1"/>
</dbReference>
<dbReference type="Proteomes" id="UP000326950">
    <property type="component" value="Unassembled WGS sequence"/>
</dbReference>
<dbReference type="InterPro" id="IPR043143">
    <property type="entry name" value="Mal/L-sulf/L-lact_DH-like_NADP"/>
</dbReference>
<organism evidence="3 4">
    <name type="scientific">Aspergillus tamarii</name>
    <dbReference type="NCBI Taxonomy" id="41984"/>
    <lineage>
        <taxon>Eukaryota</taxon>
        <taxon>Fungi</taxon>
        <taxon>Dikarya</taxon>
        <taxon>Ascomycota</taxon>
        <taxon>Pezizomycotina</taxon>
        <taxon>Eurotiomycetes</taxon>
        <taxon>Eurotiomycetidae</taxon>
        <taxon>Eurotiales</taxon>
        <taxon>Aspergillaceae</taxon>
        <taxon>Aspergillus</taxon>
        <taxon>Aspergillus subgen. Circumdati</taxon>
    </lineage>
</organism>
<dbReference type="OrthoDB" id="7881616at2759"/>
<proteinExistence type="inferred from homology"/>
<name>A0A5N6UC62_ASPTM</name>
<evidence type="ECO:0000256" key="1">
    <source>
        <dbReference type="ARBA" id="ARBA00006056"/>
    </source>
</evidence>
<gene>
    <name evidence="3" type="ORF">BDV40DRAFT_293764</name>
</gene>
<dbReference type="PANTHER" id="PTHR11091">
    <property type="entry name" value="OXIDOREDUCTASE-RELATED"/>
    <property type="match status" value="1"/>
</dbReference>
<dbReference type="GO" id="GO:0016491">
    <property type="term" value="F:oxidoreductase activity"/>
    <property type="evidence" value="ECO:0007669"/>
    <property type="project" value="UniProtKB-KW"/>
</dbReference>
<sequence length="364" mass="38815">MLEPTPQTINITPTSATALAKAILTSHGVPADRADIIATALILADLRGVDTHGINRLPGYIARLQAGVVAPAPELTFHTKTPTMALLDAKNTFGFVAGSLAIDKCIEMAHTYGMGMVAVRNSNHYGMAATYVLRAVKKGFACFAYTNASRAMPPWGGAEALLGSSPFAVGVPGGVEGDFVLDMSPCVAARGKMRKAARRGESIPEGYALDAQGRPTTDPMAALEGGVVLPIGGPKGSGLAMMMDIFAGVMSGSAFAGGVNDQYKEMGRPQGVGHWFLVFRPEVFLDDGVEEFRERMDTLLRTVRGSKKADGFERIYTSGEMEAEVEERRRRDGIPFIKAEVDALHYLGLQSGVQIKMEEVSKTS</sequence>
<dbReference type="AlphaFoldDB" id="A0A5N6UC62"/>
<dbReference type="InterPro" id="IPR043144">
    <property type="entry name" value="Mal/L-sulf/L-lact_DH-like_ah"/>
</dbReference>
<accession>A0A5N6UC62</accession>
<dbReference type="PANTHER" id="PTHR11091:SF0">
    <property type="entry name" value="MALATE DEHYDROGENASE"/>
    <property type="match status" value="1"/>
</dbReference>
<dbReference type="EMBL" id="ML738776">
    <property type="protein sequence ID" value="KAE8156153.1"/>
    <property type="molecule type" value="Genomic_DNA"/>
</dbReference>
<comment type="similarity">
    <text evidence="1">Belongs to the LDH2/MDH2 oxidoreductase family.</text>
</comment>
<keyword evidence="2" id="KW-0560">Oxidoreductase</keyword>
<evidence type="ECO:0000313" key="3">
    <source>
        <dbReference type="EMBL" id="KAE8156153.1"/>
    </source>
</evidence>
<dbReference type="Pfam" id="PF02615">
    <property type="entry name" value="Ldh_2"/>
    <property type="match status" value="1"/>
</dbReference>
<dbReference type="InterPro" id="IPR003767">
    <property type="entry name" value="Malate/L-lactate_DH-like"/>
</dbReference>
<dbReference type="InterPro" id="IPR036111">
    <property type="entry name" value="Mal/L-sulfo/L-lacto_DH-like_sf"/>
</dbReference>
<protein>
    <submittedName>
        <fullName evidence="3">Malate/L-lactate dehydrogenase</fullName>
    </submittedName>
</protein>
<dbReference type="Gene3D" id="1.10.1530.10">
    <property type="match status" value="1"/>
</dbReference>
<evidence type="ECO:0000256" key="2">
    <source>
        <dbReference type="ARBA" id="ARBA00023002"/>
    </source>
</evidence>